<feature type="domain" description="PPIase FKBP-type" evidence="6">
    <location>
        <begin position="79"/>
        <end position="169"/>
    </location>
</feature>
<dbReference type="InterPro" id="IPR046357">
    <property type="entry name" value="PPIase_dom_sf"/>
</dbReference>
<dbReference type="InterPro" id="IPR001179">
    <property type="entry name" value="PPIase_FKBP_dom"/>
</dbReference>
<evidence type="ECO:0000256" key="2">
    <source>
        <dbReference type="ARBA" id="ARBA00023110"/>
    </source>
</evidence>
<dbReference type="Gene3D" id="3.10.50.40">
    <property type="match status" value="1"/>
</dbReference>
<dbReference type="PANTHER" id="PTHR10516">
    <property type="entry name" value="PEPTIDYL-PROLYL CIS-TRANS ISOMERASE"/>
    <property type="match status" value="1"/>
</dbReference>
<sequence>MIKKTLSGLFMASIIFASCVKNSTKCNYSDSNVTAPDSEIQSLKDSLFSHNITDATLNPIGFYYKIDNAGSGNAVANLCTNISVSYKGTYFNGVSFDSTAANQSATFQLGQVIVGWQKGIPLVSKGGVISLYIPPTLAYGPNPVKDNAGNVLVPGNSYLVFKVHVEDIQ</sequence>
<evidence type="ECO:0000256" key="3">
    <source>
        <dbReference type="ARBA" id="ARBA00023235"/>
    </source>
</evidence>
<keyword evidence="2 4" id="KW-0697">Rotamase</keyword>
<evidence type="ECO:0000313" key="8">
    <source>
        <dbReference type="Proteomes" id="UP000326903"/>
    </source>
</evidence>
<evidence type="ECO:0000259" key="6">
    <source>
        <dbReference type="PROSITE" id="PS50059"/>
    </source>
</evidence>
<dbReference type="InterPro" id="IPR050689">
    <property type="entry name" value="FKBP-type_PPIase"/>
</dbReference>
<dbReference type="Pfam" id="PF00254">
    <property type="entry name" value="FKBP_C"/>
    <property type="match status" value="1"/>
</dbReference>
<dbReference type="GO" id="GO:0003755">
    <property type="term" value="F:peptidyl-prolyl cis-trans isomerase activity"/>
    <property type="evidence" value="ECO:0007669"/>
    <property type="project" value="UniProtKB-UniRule"/>
</dbReference>
<accession>A0A5J5ID15</accession>
<dbReference type="PANTHER" id="PTHR10516:SF443">
    <property type="entry name" value="FK506-BINDING PROTEIN 59-RELATED"/>
    <property type="match status" value="1"/>
</dbReference>
<comment type="caution">
    <text evidence="7">The sequence shown here is derived from an EMBL/GenBank/DDBJ whole genome shotgun (WGS) entry which is preliminary data.</text>
</comment>
<proteinExistence type="inferred from homology"/>
<name>A0A5J5ID15_9BACT</name>
<dbReference type="PROSITE" id="PS51257">
    <property type="entry name" value="PROKAR_LIPOPROTEIN"/>
    <property type="match status" value="1"/>
</dbReference>
<dbReference type="RefSeq" id="WP_150416416.1">
    <property type="nucleotide sequence ID" value="NZ_VYQF01000008.1"/>
</dbReference>
<dbReference type="EC" id="5.2.1.8" evidence="5"/>
<gene>
    <name evidence="7" type="ORF">FW778_18830</name>
</gene>
<protein>
    <recommendedName>
        <fullName evidence="5">Peptidyl-prolyl cis-trans isomerase</fullName>
        <ecNumber evidence="5">5.2.1.8</ecNumber>
    </recommendedName>
</protein>
<reference evidence="7 8" key="1">
    <citation type="submission" date="2019-09" db="EMBL/GenBank/DDBJ databases">
        <title>Draft genome sequence of Ginsengibacter sp. BR5-29.</title>
        <authorList>
            <person name="Im W.-T."/>
        </authorList>
    </citation>
    <scope>NUCLEOTIDE SEQUENCE [LARGE SCALE GENOMIC DNA]</scope>
    <source>
        <strain evidence="7 8">BR5-29</strain>
    </source>
</reference>
<dbReference type="AlphaFoldDB" id="A0A5J5ID15"/>
<dbReference type="PROSITE" id="PS50059">
    <property type="entry name" value="FKBP_PPIASE"/>
    <property type="match status" value="1"/>
</dbReference>
<keyword evidence="8" id="KW-1185">Reference proteome</keyword>
<dbReference type="SUPFAM" id="SSF54534">
    <property type="entry name" value="FKBP-like"/>
    <property type="match status" value="1"/>
</dbReference>
<organism evidence="7 8">
    <name type="scientific">Ginsengibacter hankyongi</name>
    <dbReference type="NCBI Taxonomy" id="2607284"/>
    <lineage>
        <taxon>Bacteria</taxon>
        <taxon>Pseudomonadati</taxon>
        <taxon>Bacteroidota</taxon>
        <taxon>Chitinophagia</taxon>
        <taxon>Chitinophagales</taxon>
        <taxon>Chitinophagaceae</taxon>
        <taxon>Ginsengibacter</taxon>
    </lineage>
</organism>
<evidence type="ECO:0000313" key="7">
    <source>
        <dbReference type="EMBL" id="KAA9036293.1"/>
    </source>
</evidence>
<dbReference type="Proteomes" id="UP000326903">
    <property type="component" value="Unassembled WGS sequence"/>
</dbReference>
<evidence type="ECO:0000256" key="1">
    <source>
        <dbReference type="ARBA" id="ARBA00000971"/>
    </source>
</evidence>
<comment type="similarity">
    <text evidence="5">Belongs to the FKBP-type PPIase family.</text>
</comment>
<evidence type="ECO:0000256" key="5">
    <source>
        <dbReference type="RuleBase" id="RU003915"/>
    </source>
</evidence>
<dbReference type="EMBL" id="VYQF01000008">
    <property type="protein sequence ID" value="KAA9036293.1"/>
    <property type="molecule type" value="Genomic_DNA"/>
</dbReference>
<keyword evidence="3 4" id="KW-0413">Isomerase</keyword>
<comment type="catalytic activity">
    <reaction evidence="1 4 5">
        <text>[protein]-peptidylproline (omega=180) = [protein]-peptidylproline (omega=0)</text>
        <dbReference type="Rhea" id="RHEA:16237"/>
        <dbReference type="Rhea" id="RHEA-COMP:10747"/>
        <dbReference type="Rhea" id="RHEA-COMP:10748"/>
        <dbReference type="ChEBI" id="CHEBI:83833"/>
        <dbReference type="ChEBI" id="CHEBI:83834"/>
        <dbReference type="EC" id="5.2.1.8"/>
    </reaction>
</comment>
<evidence type="ECO:0000256" key="4">
    <source>
        <dbReference type="PROSITE-ProRule" id="PRU00277"/>
    </source>
</evidence>